<dbReference type="InterPro" id="IPR008271">
    <property type="entry name" value="Ser/Thr_kinase_AS"/>
</dbReference>
<evidence type="ECO:0000256" key="3">
    <source>
        <dbReference type="ARBA" id="ARBA00022777"/>
    </source>
</evidence>
<dbReference type="PROSITE" id="PS00108">
    <property type="entry name" value="PROTEIN_KINASE_ST"/>
    <property type="match status" value="1"/>
</dbReference>
<evidence type="ECO:0000256" key="1">
    <source>
        <dbReference type="ARBA" id="ARBA00022679"/>
    </source>
</evidence>
<dbReference type="FunFam" id="1.10.510.10:FF:000327">
    <property type="entry name" value="Mitogen-activated protein kinase kinase kinase 8"/>
    <property type="match status" value="1"/>
</dbReference>
<dbReference type="Proteomes" id="UP000694621">
    <property type="component" value="Unplaced"/>
</dbReference>
<dbReference type="Ensembl" id="ENSAMXT00005051595.1">
    <property type="protein sequence ID" value="ENSAMXP00005047523.1"/>
    <property type="gene ID" value="ENSAMXG00005021809.1"/>
</dbReference>
<dbReference type="OrthoDB" id="8693905at2759"/>
<dbReference type="Gene3D" id="3.30.200.20">
    <property type="entry name" value="Phosphorylase Kinase, domain 1"/>
    <property type="match status" value="1"/>
</dbReference>
<evidence type="ECO:0000256" key="4">
    <source>
        <dbReference type="ARBA" id="ARBA00022840"/>
    </source>
</evidence>
<dbReference type="GO" id="GO:0005524">
    <property type="term" value="F:ATP binding"/>
    <property type="evidence" value="ECO:0007669"/>
    <property type="project" value="UniProtKB-KW"/>
</dbReference>
<keyword evidence="2" id="KW-0547">Nucleotide-binding</keyword>
<evidence type="ECO:0000313" key="8">
    <source>
        <dbReference type="Ensembl" id="ENSAMXP00005047523.1"/>
    </source>
</evidence>
<name>A0A8B9LB13_ASTMX</name>
<dbReference type="InterPro" id="IPR000719">
    <property type="entry name" value="Prot_kinase_dom"/>
</dbReference>
<evidence type="ECO:0000256" key="5">
    <source>
        <dbReference type="SAM" id="MobiDB-lite"/>
    </source>
</evidence>
<dbReference type="PANTHER" id="PTHR48016:SF31">
    <property type="entry name" value="MITOGEN-ACTIVATED PROTEIN KINASE KINASE KINASE 8"/>
    <property type="match status" value="1"/>
</dbReference>
<dbReference type="GO" id="GO:0004672">
    <property type="term" value="F:protein kinase activity"/>
    <property type="evidence" value="ECO:0007669"/>
    <property type="project" value="InterPro"/>
</dbReference>
<dbReference type="InterPro" id="IPR050538">
    <property type="entry name" value="MAP_kinase_kinase_kinase"/>
</dbReference>
<dbReference type="Proteomes" id="UP000752171">
    <property type="component" value="Unassembled WGS sequence"/>
</dbReference>
<gene>
    <name evidence="7" type="primary">MAP3K8</name>
    <name evidence="7" type="ORF">AMEX_G18845</name>
</gene>
<dbReference type="OMA" id="IMENHYP"/>
<organism evidence="8 9">
    <name type="scientific">Astyanax mexicanus</name>
    <name type="common">Blind cave fish</name>
    <name type="synonym">Astyanax fasciatus mexicanus</name>
    <dbReference type="NCBI Taxonomy" id="7994"/>
    <lineage>
        <taxon>Eukaryota</taxon>
        <taxon>Metazoa</taxon>
        <taxon>Chordata</taxon>
        <taxon>Craniata</taxon>
        <taxon>Vertebrata</taxon>
        <taxon>Euteleostomi</taxon>
        <taxon>Actinopterygii</taxon>
        <taxon>Neopterygii</taxon>
        <taxon>Teleostei</taxon>
        <taxon>Ostariophysi</taxon>
        <taxon>Characiformes</taxon>
        <taxon>Characoidei</taxon>
        <taxon>Acestrorhamphidae</taxon>
        <taxon>Acestrorhamphinae</taxon>
        <taxon>Astyanax</taxon>
    </lineage>
</organism>
<dbReference type="Pfam" id="PF00069">
    <property type="entry name" value="Pkinase"/>
    <property type="match status" value="1"/>
</dbReference>
<dbReference type="PANTHER" id="PTHR48016">
    <property type="entry name" value="MAP KINASE KINASE KINASE SSK2-RELATED-RELATED"/>
    <property type="match status" value="1"/>
</dbReference>
<evidence type="ECO:0000313" key="7">
    <source>
        <dbReference type="EMBL" id="KAG9267964.1"/>
    </source>
</evidence>
<accession>A0A8B9LB13</accession>
<dbReference type="InterPro" id="IPR011009">
    <property type="entry name" value="Kinase-like_dom_sf"/>
</dbReference>
<evidence type="ECO:0000313" key="10">
    <source>
        <dbReference type="Proteomes" id="UP000752171"/>
    </source>
</evidence>
<dbReference type="PROSITE" id="PS50011">
    <property type="entry name" value="PROTEIN_KINASE_DOM"/>
    <property type="match status" value="1"/>
</dbReference>
<feature type="compositionally biased region" description="Low complexity" evidence="5">
    <location>
        <begin position="411"/>
        <end position="424"/>
    </location>
</feature>
<feature type="region of interest" description="Disordered" evidence="5">
    <location>
        <begin position="410"/>
        <end position="430"/>
    </location>
</feature>
<sequence>MDFKNENAEIELLLAHMNIGDILQAVEHLYSNREEEESGVLFEECLSQDEMDENEESSGSLVSHVQNGGKVRYGTVSDLLAFVNMISNTQVATLKELGEEFGVLLNKADMVIKEGRYRIDLDVLLFPWRLTYKAMGSGHIPKGSFGKVHLAQDIETRKRMACKRIPLEHFKPADVEIQARFRHENIAELYGAVLWEQSVHLFMEAGEGGSVLEKLESCGPMREFEIIWVTQQVLRGLEYLHSHKIIHHDIKPSNIVLMSDKAVLVDFGLTVQMTEDVYIPRDLRGTEMYMSPELVLCRGHNTKTDIYSLGTTIIHMQTGSPPWVRRYPRSAYPSYLYIIHKQAPPLEDISEDCSPAMRGLLERALEKVPSLRSSATELLNEEALHPSREDQPRCWSLDSALGEGTHPLLRQQSQMTDSTQDSSSLFTEDSGPFKRKGSLYVDLGALAGYYNFVRGPPTTEYG</sequence>
<dbReference type="EMBL" id="JAICCE010000015">
    <property type="protein sequence ID" value="KAG9267964.1"/>
    <property type="molecule type" value="Genomic_DNA"/>
</dbReference>
<evidence type="ECO:0000313" key="9">
    <source>
        <dbReference type="Proteomes" id="UP000694621"/>
    </source>
</evidence>
<evidence type="ECO:0000256" key="2">
    <source>
        <dbReference type="ARBA" id="ARBA00022741"/>
    </source>
</evidence>
<evidence type="ECO:0000259" key="6">
    <source>
        <dbReference type="PROSITE" id="PS50011"/>
    </source>
</evidence>
<dbReference type="GO" id="GO:0035556">
    <property type="term" value="P:intracellular signal transduction"/>
    <property type="evidence" value="ECO:0007669"/>
    <property type="project" value="UniProtKB-ARBA"/>
</dbReference>
<keyword evidence="4" id="KW-0067">ATP-binding</keyword>
<dbReference type="SMART" id="SM00220">
    <property type="entry name" value="S_TKc"/>
    <property type="match status" value="1"/>
</dbReference>
<dbReference type="SUPFAM" id="SSF56112">
    <property type="entry name" value="Protein kinase-like (PK-like)"/>
    <property type="match status" value="1"/>
</dbReference>
<keyword evidence="3 7" id="KW-0418">Kinase</keyword>
<keyword evidence="1" id="KW-0808">Transferase</keyword>
<dbReference type="Gene3D" id="1.10.510.10">
    <property type="entry name" value="Transferase(Phosphotransferase) domain 1"/>
    <property type="match status" value="1"/>
</dbReference>
<reference evidence="7 10" key="1">
    <citation type="submission" date="2021-07" db="EMBL/GenBank/DDBJ databases">
        <authorList>
            <person name="Imarazene B."/>
            <person name="Zahm M."/>
            <person name="Klopp C."/>
            <person name="Cabau C."/>
            <person name="Beille S."/>
            <person name="Jouanno E."/>
            <person name="Castinel A."/>
            <person name="Lluch J."/>
            <person name="Gil L."/>
            <person name="Kuchtly C."/>
            <person name="Lopez Roques C."/>
            <person name="Donnadieu C."/>
            <person name="Parrinello H."/>
            <person name="Journot L."/>
            <person name="Du K."/>
            <person name="Schartl M."/>
            <person name="Retaux S."/>
            <person name="Guiguen Y."/>
        </authorList>
    </citation>
    <scope>NUCLEOTIDE SEQUENCE [LARGE SCALE GENOMIC DNA]</scope>
    <source>
        <strain evidence="7">Pach_M1</strain>
        <tissue evidence="7">Testis</tissue>
    </source>
</reference>
<protein>
    <submittedName>
        <fullName evidence="7 8">Mitogen-activated protein kinase kinase kinase 8</fullName>
    </submittedName>
</protein>
<feature type="domain" description="Protein kinase" evidence="6">
    <location>
        <begin position="134"/>
        <end position="388"/>
    </location>
</feature>
<reference evidence="8" key="2">
    <citation type="submission" date="2025-05" db="UniProtKB">
        <authorList>
            <consortium name="Ensembl"/>
        </authorList>
    </citation>
    <scope>IDENTIFICATION</scope>
</reference>
<dbReference type="AlphaFoldDB" id="A0A8B9LB13"/>
<proteinExistence type="predicted"/>